<dbReference type="SUPFAM" id="SSF52172">
    <property type="entry name" value="CheY-like"/>
    <property type="match status" value="1"/>
</dbReference>
<dbReference type="Proteomes" id="UP000092695">
    <property type="component" value="Chromosome"/>
</dbReference>
<dbReference type="Gene3D" id="1.10.3210.10">
    <property type="entry name" value="Hypothetical protein af1432"/>
    <property type="match status" value="1"/>
</dbReference>
<dbReference type="OrthoDB" id="9802066at2"/>
<name>A0A193LDC5_9GAMM</name>
<dbReference type="PANTHER" id="PTHR45228:SF8">
    <property type="entry name" value="TWO-COMPONENT RESPONSE REGULATOR-RELATED"/>
    <property type="match status" value="1"/>
</dbReference>
<dbReference type="PROSITE" id="PS50110">
    <property type="entry name" value="RESPONSE_REGULATORY"/>
    <property type="match status" value="1"/>
</dbReference>
<evidence type="ECO:0000313" key="3">
    <source>
        <dbReference type="EMBL" id="ANO50530.1"/>
    </source>
</evidence>
<evidence type="ECO:0000259" key="2">
    <source>
        <dbReference type="PROSITE" id="PS50110"/>
    </source>
</evidence>
<dbReference type="PANTHER" id="PTHR45228">
    <property type="entry name" value="CYCLIC DI-GMP PHOSPHODIESTERASE TM_0186-RELATED"/>
    <property type="match status" value="1"/>
</dbReference>
<dbReference type="RefSeq" id="WP_068613322.1">
    <property type="nucleotide sequence ID" value="NZ_CP016268.1"/>
</dbReference>
<dbReference type="InterPro" id="IPR052020">
    <property type="entry name" value="Cyclic_di-GMP/3'3'-cGAMP_PDE"/>
</dbReference>
<dbReference type="CDD" id="cd17569">
    <property type="entry name" value="REC_HupR-like"/>
    <property type="match status" value="1"/>
</dbReference>
<dbReference type="InterPro" id="IPR011006">
    <property type="entry name" value="CheY-like_superfamily"/>
</dbReference>
<dbReference type="Gene3D" id="3.40.50.2300">
    <property type="match status" value="1"/>
</dbReference>
<dbReference type="AlphaFoldDB" id="A0A193LDC5"/>
<dbReference type="InterPro" id="IPR001789">
    <property type="entry name" value="Sig_transdc_resp-reg_receiver"/>
</dbReference>
<dbReference type="KEGG" id="woc:BA177_04255"/>
<evidence type="ECO:0000313" key="4">
    <source>
        <dbReference type="Proteomes" id="UP000092695"/>
    </source>
</evidence>
<dbReference type="Pfam" id="PF13487">
    <property type="entry name" value="HD_5"/>
    <property type="match status" value="1"/>
</dbReference>
<protein>
    <recommendedName>
        <fullName evidence="2">Response regulatory domain-containing protein</fullName>
    </recommendedName>
</protein>
<evidence type="ECO:0000256" key="1">
    <source>
        <dbReference type="PROSITE-ProRule" id="PRU00169"/>
    </source>
</evidence>
<organism evidence="3 4">
    <name type="scientific">Woeseia oceani</name>
    <dbReference type="NCBI Taxonomy" id="1548547"/>
    <lineage>
        <taxon>Bacteria</taxon>
        <taxon>Pseudomonadati</taxon>
        <taxon>Pseudomonadota</taxon>
        <taxon>Gammaproteobacteria</taxon>
        <taxon>Woeseiales</taxon>
        <taxon>Woeseiaceae</taxon>
        <taxon>Woeseia</taxon>
    </lineage>
</organism>
<keyword evidence="4" id="KW-1185">Reference proteome</keyword>
<feature type="domain" description="Response regulatory" evidence="2">
    <location>
        <begin position="4"/>
        <end position="119"/>
    </location>
</feature>
<dbReference type="GO" id="GO:0000160">
    <property type="term" value="P:phosphorelay signal transduction system"/>
    <property type="evidence" value="ECO:0007669"/>
    <property type="project" value="InterPro"/>
</dbReference>
<reference evidence="3 4" key="1">
    <citation type="submission" date="2016-06" db="EMBL/GenBank/DDBJ databases">
        <title>Complete genome sequence of a deep-branching marine Gamma Proteobacterium Woeseia oceani type strain XK5.</title>
        <authorList>
            <person name="Mu D."/>
            <person name="Du Z."/>
        </authorList>
    </citation>
    <scope>NUCLEOTIDE SEQUENCE [LARGE SCALE GENOMIC DNA]</scope>
    <source>
        <strain evidence="3 4">XK5</strain>
    </source>
</reference>
<dbReference type="Pfam" id="PF00072">
    <property type="entry name" value="Response_reg"/>
    <property type="match status" value="1"/>
</dbReference>
<proteinExistence type="predicted"/>
<gene>
    <name evidence="3" type="ORF">BA177_04255</name>
</gene>
<feature type="modified residue" description="4-aspartylphosphate" evidence="1">
    <location>
        <position position="53"/>
    </location>
</feature>
<sequence>MTDKILFVDDEPNVLNSIRRSLRNKFDIDTAESGNEALRKIKTGGGYAVIVSDMRMPEMNGIEFLARAKEVAPDTVRMMLTGNADQQTAVDAMNVGDVFCFLNKPCNAEKMNSAVAAALHQHQLIIAEKELLEETLRGSIKALTEVLALNKPEVFGRATRLKSHMRRLAMQLKLDDLWRHESTALLSQIGCTGISEELVKRRVSGDRLNDAEMAEFAEHASLGANLLSSIPRMEAIADAIRYQEKNFDGSGYPADARKGEQIPMGARLLKVVLDFDALEAAGHNASDSLEQLRQQAAWYDSAVLAAFENSLSLGADVTVKSVDVLRLADTMVLAQDVRTDTDLLLVAKGQETTVSVQRRLRAFLENGTIPSSVKVWVREG</sequence>
<dbReference type="EMBL" id="CP016268">
    <property type="protein sequence ID" value="ANO50530.1"/>
    <property type="molecule type" value="Genomic_DNA"/>
</dbReference>
<dbReference type="SMART" id="SM00448">
    <property type="entry name" value="REC"/>
    <property type="match status" value="1"/>
</dbReference>
<accession>A0A193LDC5</accession>
<keyword evidence="1" id="KW-0597">Phosphoprotein</keyword>
<dbReference type="STRING" id="1548547.BA177_04255"/>